<accession>A0A839Z5B9</accession>
<dbReference type="Gene3D" id="2.60.120.10">
    <property type="entry name" value="Jelly Rolls"/>
    <property type="match status" value="1"/>
</dbReference>
<dbReference type="EMBL" id="JACICD010000001">
    <property type="protein sequence ID" value="MBB3770151.1"/>
    <property type="molecule type" value="Genomic_DNA"/>
</dbReference>
<sequence length="180" mass="20167">MSEQAGQSAQADATSHLGDVLVKQPGEEVSYWQPVPANGHIDVIFAPHLVPMEFPIGFGTQTVPPGGYVREHAHDRNEEVIFVIRGKGRAVVDGESHVMQPGSAFFIGRNRRHMFINEGTEDILWTWLIVPNGLEDFFRLIGRPRQPGEPTPEPFPRPENVLQIERDTVFAAQPDDQRQP</sequence>
<proteinExistence type="predicted"/>
<dbReference type="SUPFAM" id="SSF51182">
    <property type="entry name" value="RmlC-like cupins"/>
    <property type="match status" value="1"/>
</dbReference>
<evidence type="ECO:0000313" key="4">
    <source>
        <dbReference type="Proteomes" id="UP000533469"/>
    </source>
</evidence>
<dbReference type="GO" id="GO:0046872">
    <property type="term" value="F:metal ion binding"/>
    <property type="evidence" value="ECO:0007669"/>
    <property type="project" value="UniProtKB-KW"/>
</dbReference>
<dbReference type="InterPro" id="IPR014710">
    <property type="entry name" value="RmlC-like_jellyroll"/>
</dbReference>
<dbReference type="PANTHER" id="PTHR35848">
    <property type="entry name" value="OXALATE-BINDING PROTEIN"/>
    <property type="match status" value="1"/>
</dbReference>
<organism evidence="3 4">
    <name type="scientific">Ancylobacter tetraedralis</name>
    <dbReference type="NCBI Taxonomy" id="217068"/>
    <lineage>
        <taxon>Bacteria</taxon>
        <taxon>Pseudomonadati</taxon>
        <taxon>Pseudomonadota</taxon>
        <taxon>Alphaproteobacteria</taxon>
        <taxon>Hyphomicrobiales</taxon>
        <taxon>Xanthobacteraceae</taxon>
        <taxon>Ancylobacter</taxon>
    </lineage>
</organism>
<evidence type="ECO:0000313" key="3">
    <source>
        <dbReference type="EMBL" id="MBB3770151.1"/>
    </source>
</evidence>
<dbReference type="PANTHER" id="PTHR35848:SF6">
    <property type="entry name" value="CUPIN TYPE-2 DOMAIN-CONTAINING PROTEIN"/>
    <property type="match status" value="1"/>
</dbReference>
<name>A0A839Z5B9_9HYPH</name>
<evidence type="ECO:0000256" key="1">
    <source>
        <dbReference type="ARBA" id="ARBA00022723"/>
    </source>
</evidence>
<keyword evidence="1" id="KW-0479">Metal-binding</keyword>
<dbReference type="InterPro" id="IPR013096">
    <property type="entry name" value="Cupin_2"/>
</dbReference>
<comment type="caution">
    <text evidence="3">The sequence shown here is derived from an EMBL/GenBank/DDBJ whole genome shotgun (WGS) entry which is preliminary data.</text>
</comment>
<dbReference type="RefSeq" id="WP_183188286.1">
    <property type="nucleotide sequence ID" value="NZ_JACICD010000001.1"/>
</dbReference>
<dbReference type="Pfam" id="PF07883">
    <property type="entry name" value="Cupin_2"/>
    <property type="match status" value="1"/>
</dbReference>
<dbReference type="InterPro" id="IPR051610">
    <property type="entry name" value="GPI/OXD"/>
</dbReference>
<dbReference type="AlphaFoldDB" id="A0A839Z5B9"/>
<dbReference type="InterPro" id="IPR011051">
    <property type="entry name" value="RmlC_Cupin_sf"/>
</dbReference>
<gene>
    <name evidence="3" type="ORF">FHS55_000737</name>
</gene>
<reference evidence="3 4" key="1">
    <citation type="submission" date="2020-08" db="EMBL/GenBank/DDBJ databases">
        <title>Genomic Encyclopedia of Type Strains, Phase IV (KMG-IV): sequencing the most valuable type-strain genomes for metagenomic binning, comparative biology and taxonomic classification.</title>
        <authorList>
            <person name="Goeker M."/>
        </authorList>
    </citation>
    <scope>NUCLEOTIDE SEQUENCE [LARGE SCALE GENOMIC DNA]</scope>
    <source>
        <strain evidence="3 4">DSM 5895</strain>
    </source>
</reference>
<keyword evidence="4" id="KW-1185">Reference proteome</keyword>
<evidence type="ECO:0000259" key="2">
    <source>
        <dbReference type="Pfam" id="PF07883"/>
    </source>
</evidence>
<dbReference type="Proteomes" id="UP000533469">
    <property type="component" value="Unassembled WGS sequence"/>
</dbReference>
<feature type="domain" description="Cupin type-2" evidence="2">
    <location>
        <begin position="60"/>
        <end position="128"/>
    </location>
</feature>
<protein>
    <recommendedName>
        <fullName evidence="2">Cupin type-2 domain-containing protein</fullName>
    </recommendedName>
</protein>